<protein>
    <submittedName>
        <fullName evidence="1">Uncharacterized protein</fullName>
    </submittedName>
</protein>
<proteinExistence type="predicted"/>
<sequence>MKTKTIETSLKPNVGDTVHMTRTRVTDRGKTQWTNELHRDDPRPLRSYSMSGGGVFAEIPRYAGTFQVVGVRPAAPEGSFGYEGRSLVDLVEVSK</sequence>
<dbReference type="AlphaFoldDB" id="A0A6M3LQP4"/>
<evidence type="ECO:0000313" key="1">
    <source>
        <dbReference type="EMBL" id="QJA95862.1"/>
    </source>
</evidence>
<gene>
    <name evidence="1" type="ORF">MM415B05123_0010</name>
</gene>
<name>A0A6M3LQP4_9ZZZZ</name>
<reference evidence="1" key="1">
    <citation type="submission" date="2020-03" db="EMBL/GenBank/DDBJ databases">
        <title>The deep terrestrial virosphere.</title>
        <authorList>
            <person name="Holmfeldt K."/>
            <person name="Nilsson E."/>
            <person name="Simone D."/>
            <person name="Lopez-Fernandez M."/>
            <person name="Wu X."/>
            <person name="de Brujin I."/>
            <person name="Lundin D."/>
            <person name="Andersson A."/>
            <person name="Bertilsson S."/>
            <person name="Dopson M."/>
        </authorList>
    </citation>
    <scope>NUCLEOTIDE SEQUENCE</scope>
    <source>
        <strain evidence="1">MM415B05123</strain>
    </source>
</reference>
<dbReference type="EMBL" id="MT143350">
    <property type="protein sequence ID" value="QJA95862.1"/>
    <property type="molecule type" value="Genomic_DNA"/>
</dbReference>
<accession>A0A6M3LQP4</accession>
<organism evidence="1">
    <name type="scientific">viral metagenome</name>
    <dbReference type="NCBI Taxonomy" id="1070528"/>
    <lineage>
        <taxon>unclassified sequences</taxon>
        <taxon>metagenomes</taxon>
        <taxon>organismal metagenomes</taxon>
    </lineage>
</organism>